<keyword evidence="2" id="KW-1185">Reference proteome</keyword>
<organism evidence="1 2">
    <name type="scientific">Trifolium medium</name>
    <dbReference type="NCBI Taxonomy" id="97028"/>
    <lineage>
        <taxon>Eukaryota</taxon>
        <taxon>Viridiplantae</taxon>
        <taxon>Streptophyta</taxon>
        <taxon>Embryophyta</taxon>
        <taxon>Tracheophyta</taxon>
        <taxon>Spermatophyta</taxon>
        <taxon>Magnoliopsida</taxon>
        <taxon>eudicotyledons</taxon>
        <taxon>Gunneridae</taxon>
        <taxon>Pentapetalae</taxon>
        <taxon>rosids</taxon>
        <taxon>fabids</taxon>
        <taxon>Fabales</taxon>
        <taxon>Fabaceae</taxon>
        <taxon>Papilionoideae</taxon>
        <taxon>50 kb inversion clade</taxon>
        <taxon>NPAAA clade</taxon>
        <taxon>Hologalegina</taxon>
        <taxon>IRL clade</taxon>
        <taxon>Trifolieae</taxon>
        <taxon>Trifolium</taxon>
    </lineage>
</organism>
<evidence type="ECO:0000313" key="1">
    <source>
        <dbReference type="EMBL" id="MCI73506.1"/>
    </source>
</evidence>
<name>A0A392UM26_9FABA</name>
<proteinExistence type="predicted"/>
<dbReference type="AlphaFoldDB" id="A0A392UM26"/>
<dbReference type="GO" id="GO:0016787">
    <property type="term" value="F:hydrolase activity"/>
    <property type="evidence" value="ECO:0007669"/>
    <property type="project" value="UniProtKB-KW"/>
</dbReference>
<feature type="non-terminal residue" evidence="1">
    <location>
        <position position="37"/>
    </location>
</feature>
<comment type="caution">
    <text evidence="1">The sequence shown here is derived from an EMBL/GenBank/DDBJ whole genome shotgun (WGS) entry which is preliminary data.</text>
</comment>
<evidence type="ECO:0000313" key="2">
    <source>
        <dbReference type="Proteomes" id="UP000265520"/>
    </source>
</evidence>
<sequence length="37" mass="4374">MTAAYRPVKELLQQEKDNQVVSLRPLNMEDMRQAKNK</sequence>
<protein>
    <submittedName>
        <fullName evidence="1">P-loop nucleoside triphosphate hydrolase superfamily protein</fullName>
    </submittedName>
</protein>
<dbReference type="Proteomes" id="UP000265520">
    <property type="component" value="Unassembled WGS sequence"/>
</dbReference>
<reference evidence="1 2" key="1">
    <citation type="journal article" date="2018" name="Front. Plant Sci.">
        <title>Red Clover (Trifolium pratense) and Zigzag Clover (T. medium) - A Picture of Genomic Similarities and Differences.</title>
        <authorList>
            <person name="Dluhosova J."/>
            <person name="Istvanek J."/>
            <person name="Nedelnik J."/>
            <person name="Repkova J."/>
        </authorList>
    </citation>
    <scope>NUCLEOTIDE SEQUENCE [LARGE SCALE GENOMIC DNA]</scope>
    <source>
        <strain evidence="2">cv. 10/8</strain>
        <tissue evidence="1">Leaf</tissue>
    </source>
</reference>
<dbReference type="EMBL" id="LXQA010839918">
    <property type="protein sequence ID" value="MCI73506.1"/>
    <property type="molecule type" value="Genomic_DNA"/>
</dbReference>
<accession>A0A392UM26</accession>
<keyword evidence="1" id="KW-0378">Hydrolase</keyword>